<dbReference type="InterPro" id="IPR016989">
    <property type="entry name" value="Atp1_alphaprobac"/>
</dbReference>
<keyword evidence="5" id="KW-1185">Reference proteome</keyword>
<comment type="function">
    <text evidence="1">A possible function for this protein is to guide the assembly of the membrane sector of the ATPase enzyme complex.</text>
</comment>
<organism evidence="4 5">
    <name type="scientific">Sandaracinobacter neustonicus</name>
    <dbReference type="NCBI Taxonomy" id="1715348"/>
    <lineage>
        <taxon>Bacteria</taxon>
        <taxon>Pseudomonadati</taxon>
        <taxon>Pseudomonadota</taxon>
        <taxon>Alphaproteobacteria</taxon>
        <taxon>Sphingomonadales</taxon>
        <taxon>Sphingosinicellaceae</taxon>
        <taxon>Sandaracinobacter</taxon>
    </lineage>
</organism>
<keyword evidence="1" id="KW-0813">Transport</keyword>
<keyword evidence="3" id="KW-1133">Transmembrane helix</keyword>
<dbReference type="InterPro" id="IPR032820">
    <property type="entry name" value="ATPase_put"/>
</dbReference>
<feature type="region of interest" description="Disordered" evidence="2">
    <location>
        <begin position="1"/>
        <end position="20"/>
    </location>
</feature>
<dbReference type="AlphaFoldDB" id="A0A501XE20"/>
<name>A0A501XE20_9SPHN</name>
<protein>
    <recommendedName>
        <fullName evidence="1">ATP synthase protein I</fullName>
    </recommendedName>
</protein>
<dbReference type="RefSeq" id="WP_140929612.1">
    <property type="nucleotide sequence ID" value="NZ_VFSU01000034.1"/>
</dbReference>
<keyword evidence="1" id="KW-0375">Hydrogen ion transport</keyword>
<comment type="caution">
    <text evidence="4">The sequence shown here is derived from an EMBL/GenBank/DDBJ whole genome shotgun (WGS) entry which is preliminary data.</text>
</comment>
<comment type="similarity">
    <text evidence="1">Belongs to the bacterial AtpI family.</text>
</comment>
<dbReference type="PIRSF" id="PIRSF032126">
    <property type="entry name" value="F0F1_ATP_synthase_subunit_I"/>
    <property type="match status" value="1"/>
</dbReference>
<dbReference type="EMBL" id="VFSU01000034">
    <property type="protein sequence ID" value="TPE58760.1"/>
    <property type="molecule type" value="Genomic_DNA"/>
</dbReference>
<gene>
    <name evidence="4" type="ORF">FJQ54_17090</name>
</gene>
<keyword evidence="3" id="KW-0812">Transmembrane</keyword>
<keyword evidence="1 3" id="KW-0472">Membrane</keyword>
<reference evidence="4 5" key="1">
    <citation type="submission" date="2019-06" db="EMBL/GenBank/DDBJ databases">
        <authorList>
            <person name="Lee I."/>
            <person name="Jang G.I."/>
            <person name="Hwang C.Y."/>
        </authorList>
    </citation>
    <scope>NUCLEOTIDE SEQUENCE [LARGE SCALE GENOMIC DNA]</scope>
    <source>
        <strain evidence="4 5">PAMC 28131</strain>
    </source>
</reference>
<dbReference type="GO" id="GO:0045259">
    <property type="term" value="C:proton-transporting ATP synthase complex"/>
    <property type="evidence" value="ECO:0007669"/>
    <property type="project" value="UniProtKB-UniRule"/>
</dbReference>
<dbReference type="Proteomes" id="UP000319897">
    <property type="component" value="Unassembled WGS sequence"/>
</dbReference>
<accession>A0A501XE20</accession>
<evidence type="ECO:0000256" key="1">
    <source>
        <dbReference type="PIRNR" id="PIRNR032126"/>
    </source>
</evidence>
<evidence type="ECO:0000256" key="3">
    <source>
        <dbReference type="SAM" id="Phobius"/>
    </source>
</evidence>
<evidence type="ECO:0000313" key="5">
    <source>
        <dbReference type="Proteomes" id="UP000319897"/>
    </source>
</evidence>
<dbReference type="GO" id="GO:1902600">
    <property type="term" value="P:proton transmembrane transport"/>
    <property type="evidence" value="ECO:0007669"/>
    <property type="project" value="UniProtKB-KW"/>
</dbReference>
<keyword evidence="1" id="KW-0406">Ion transport</keyword>
<dbReference type="Pfam" id="PF09527">
    <property type="entry name" value="ATPase_gene1"/>
    <property type="match status" value="1"/>
</dbReference>
<sequence>MADLFEHEGPPSLPDSADKRDLESLEARLEAAKARHEPEVRQSASSALAQGTRHAVEIAATTLVGGGIGWMLDRWLETGPWMLLLFFLLGLTAGFWNLLKAVNAEAKAVREAQLQKLNDDQG</sequence>
<evidence type="ECO:0000313" key="4">
    <source>
        <dbReference type="EMBL" id="TPE58760.1"/>
    </source>
</evidence>
<proteinExistence type="inferred from homology"/>
<dbReference type="OrthoDB" id="15401at2"/>
<evidence type="ECO:0000256" key="2">
    <source>
        <dbReference type="SAM" id="MobiDB-lite"/>
    </source>
</evidence>
<feature type="transmembrane region" description="Helical" evidence="3">
    <location>
        <begin position="81"/>
        <end position="99"/>
    </location>
</feature>